<evidence type="ECO:0000256" key="2">
    <source>
        <dbReference type="SAM" id="MobiDB-lite"/>
    </source>
</evidence>
<keyword evidence="4" id="KW-1185">Reference proteome</keyword>
<evidence type="ECO:0000313" key="3">
    <source>
        <dbReference type="EMBL" id="CZR55346.1"/>
    </source>
</evidence>
<feature type="compositionally biased region" description="Polar residues" evidence="2">
    <location>
        <begin position="46"/>
        <end position="75"/>
    </location>
</feature>
<comment type="similarity">
    <text evidence="1">Belongs to the PPP4R2 family.</text>
</comment>
<dbReference type="GO" id="GO:0030289">
    <property type="term" value="C:protein phosphatase 4 complex"/>
    <property type="evidence" value="ECO:0007669"/>
    <property type="project" value="InterPro"/>
</dbReference>
<dbReference type="GO" id="GO:0005634">
    <property type="term" value="C:nucleus"/>
    <property type="evidence" value="ECO:0007669"/>
    <property type="project" value="TreeGrafter"/>
</dbReference>
<feature type="region of interest" description="Disordered" evidence="2">
    <location>
        <begin position="292"/>
        <end position="459"/>
    </location>
</feature>
<organism evidence="3 4">
    <name type="scientific">Phialocephala subalpina</name>
    <dbReference type="NCBI Taxonomy" id="576137"/>
    <lineage>
        <taxon>Eukaryota</taxon>
        <taxon>Fungi</taxon>
        <taxon>Dikarya</taxon>
        <taxon>Ascomycota</taxon>
        <taxon>Pezizomycotina</taxon>
        <taxon>Leotiomycetes</taxon>
        <taxon>Helotiales</taxon>
        <taxon>Mollisiaceae</taxon>
        <taxon>Phialocephala</taxon>
        <taxon>Phialocephala fortinii species complex</taxon>
    </lineage>
</organism>
<dbReference type="InterPro" id="IPR015267">
    <property type="entry name" value="PPP4R2"/>
</dbReference>
<accession>A0A1L7WRE8</accession>
<reference evidence="3 4" key="1">
    <citation type="submission" date="2016-03" db="EMBL/GenBank/DDBJ databases">
        <authorList>
            <person name="Ploux O."/>
        </authorList>
    </citation>
    <scope>NUCLEOTIDE SEQUENCE [LARGE SCALE GENOMIC DNA]</scope>
    <source>
        <strain evidence="3 4">UAMH 11012</strain>
    </source>
</reference>
<feature type="region of interest" description="Disordered" evidence="2">
    <location>
        <begin position="43"/>
        <end position="87"/>
    </location>
</feature>
<feature type="compositionally biased region" description="Basic and acidic residues" evidence="2">
    <location>
        <begin position="417"/>
        <end position="452"/>
    </location>
</feature>
<feature type="compositionally biased region" description="Basic and acidic residues" evidence="2">
    <location>
        <begin position="389"/>
        <end position="406"/>
    </location>
</feature>
<dbReference type="PANTHER" id="PTHR16487:SF0">
    <property type="entry name" value="PROTEIN PHOSPHATASE 4 REGULATORY SUBUNIT 2-RELATED"/>
    <property type="match status" value="1"/>
</dbReference>
<sequence length="459" mass="49007">MELDTDDDVLRTLAEGKSMDYEQWPALLPRLLSRLEKIVKEDFQPPTVSAPSSQRIPSSPPTQSTTGELSTQNSSQDKENAPPTISSTLPLEIQNLVKSIKSTLTSYFSKYPPHTVQRFSELLLNPRKHYRTLVAYLHALDRVVHVTSGANIFPLPPAIPDPSSLSLLSNGTSGKDPQSISWYNPANAPGASTLGSDESLGGALLTPITWLNRNGGSHSPMEGEVKTESTEMIEGPNGPGGIETVSVSVNGISSTTASSSDPDLGGLRAEGGITQGELLRQEQRAGVVPAAQLHGNRGDPDGHGEDDEMPHARGPDEIGMEDMGPQSESSGTTRIGPGIAMQGIDIEAAVGRKLDPEPEPEEAEDEQMKPAEEEGEESKGKTPEAPATPKREAEDELGGELKKVRSESQSAVEEEPKDDKEDEKMEEVLVDADGKEASEPKVGEKGENKGADVVDTTTV</sequence>
<name>A0A1L7WRE8_9HELO</name>
<dbReference type="AlphaFoldDB" id="A0A1L7WRE8"/>
<gene>
    <name evidence="3" type="ORF">PAC_05233</name>
</gene>
<dbReference type="PANTHER" id="PTHR16487">
    <property type="entry name" value="PPP4R2-RELATED PROTEIN"/>
    <property type="match status" value="1"/>
</dbReference>
<dbReference type="EMBL" id="FJOG01000006">
    <property type="protein sequence ID" value="CZR55346.1"/>
    <property type="molecule type" value="Genomic_DNA"/>
</dbReference>
<dbReference type="OrthoDB" id="341898at2759"/>
<evidence type="ECO:0008006" key="5">
    <source>
        <dbReference type="Google" id="ProtNLM"/>
    </source>
</evidence>
<evidence type="ECO:0000256" key="1">
    <source>
        <dbReference type="ARBA" id="ARBA00009207"/>
    </source>
</evidence>
<dbReference type="GO" id="GO:0005737">
    <property type="term" value="C:cytoplasm"/>
    <property type="evidence" value="ECO:0007669"/>
    <property type="project" value="TreeGrafter"/>
</dbReference>
<dbReference type="Pfam" id="PF09184">
    <property type="entry name" value="PPP4R2"/>
    <property type="match status" value="1"/>
</dbReference>
<evidence type="ECO:0000313" key="4">
    <source>
        <dbReference type="Proteomes" id="UP000184330"/>
    </source>
</evidence>
<protein>
    <recommendedName>
        <fullName evidence="5">Protein phosphatase 4 core regulatory subunit R2</fullName>
    </recommendedName>
</protein>
<dbReference type="Proteomes" id="UP000184330">
    <property type="component" value="Unassembled WGS sequence"/>
</dbReference>
<feature type="compositionally biased region" description="Basic and acidic residues" evidence="2">
    <location>
        <begin position="296"/>
        <end position="316"/>
    </location>
</feature>
<feature type="compositionally biased region" description="Basic and acidic residues" evidence="2">
    <location>
        <begin position="366"/>
        <end position="382"/>
    </location>
</feature>
<proteinExistence type="inferred from homology"/>
<dbReference type="GO" id="GO:0019888">
    <property type="term" value="F:protein phosphatase regulator activity"/>
    <property type="evidence" value="ECO:0007669"/>
    <property type="project" value="InterPro"/>
</dbReference>